<dbReference type="AlphaFoldDB" id="A0A0V0QRP8"/>
<comment type="caution">
    <text evidence="1">The sequence shown here is derived from an EMBL/GenBank/DDBJ whole genome shotgun (WGS) entry which is preliminary data.</text>
</comment>
<dbReference type="EMBL" id="LDAU01000110">
    <property type="protein sequence ID" value="KRX04975.1"/>
    <property type="molecule type" value="Genomic_DNA"/>
</dbReference>
<sequence length="339" mass="40472">MQTDSYSTFDNNINLNNLQSQLINKKLQKETSILSNQEKNSQQNDKFQQQTKSLNVFQMSENSGNSKTFTQNVIVSNCNLQNTLQNCNQNSSNFHAFNSNKYSIQQDIRFSHDQLLMNKSTNNINNICNNSNNQRQQDIHSFRNLYQNQNNLGLNTKNEIITEKEESDRNICEEEDIIKNEQYNFNNDTNNKNFKTIFNKKYTDQKKCNDLNLNDDKFRTLQCIQQNVNDQNNIKSEKYLKLQKQAEYIRYQMQKQQITHAKEQFDELTKYQLKEQFFKERKNYLISQGFYEFDPDAIPVPKLQKVKNSSILTRRIFVFYKNEIMQNPKIFVQNKFQKF</sequence>
<dbReference type="InParanoid" id="A0A0V0QRP8"/>
<protein>
    <submittedName>
        <fullName evidence="1">Uncharacterized protein</fullName>
    </submittedName>
</protein>
<evidence type="ECO:0000313" key="2">
    <source>
        <dbReference type="Proteomes" id="UP000054937"/>
    </source>
</evidence>
<proteinExistence type="predicted"/>
<dbReference type="FunCoup" id="A0A0V0QRP8">
    <property type="interactions" value="2"/>
</dbReference>
<accession>A0A0V0QRP8</accession>
<dbReference type="Proteomes" id="UP000054937">
    <property type="component" value="Unassembled WGS sequence"/>
</dbReference>
<gene>
    <name evidence="1" type="ORF">PPERSA_06609</name>
</gene>
<organism evidence="1 2">
    <name type="scientific">Pseudocohnilembus persalinus</name>
    <name type="common">Ciliate</name>
    <dbReference type="NCBI Taxonomy" id="266149"/>
    <lineage>
        <taxon>Eukaryota</taxon>
        <taxon>Sar</taxon>
        <taxon>Alveolata</taxon>
        <taxon>Ciliophora</taxon>
        <taxon>Intramacronucleata</taxon>
        <taxon>Oligohymenophorea</taxon>
        <taxon>Scuticociliatia</taxon>
        <taxon>Philasterida</taxon>
        <taxon>Pseudocohnilembidae</taxon>
        <taxon>Pseudocohnilembus</taxon>
    </lineage>
</organism>
<name>A0A0V0QRP8_PSEPJ</name>
<evidence type="ECO:0000313" key="1">
    <source>
        <dbReference type="EMBL" id="KRX04975.1"/>
    </source>
</evidence>
<reference evidence="1 2" key="1">
    <citation type="journal article" date="2015" name="Sci. Rep.">
        <title>Genome of the facultative scuticociliatosis pathogen Pseudocohnilembus persalinus provides insight into its virulence through horizontal gene transfer.</title>
        <authorList>
            <person name="Xiong J."/>
            <person name="Wang G."/>
            <person name="Cheng J."/>
            <person name="Tian M."/>
            <person name="Pan X."/>
            <person name="Warren A."/>
            <person name="Jiang C."/>
            <person name="Yuan D."/>
            <person name="Miao W."/>
        </authorList>
    </citation>
    <scope>NUCLEOTIDE SEQUENCE [LARGE SCALE GENOMIC DNA]</scope>
    <source>
        <strain evidence="1">36N120E</strain>
    </source>
</reference>
<keyword evidence="2" id="KW-1185">Reference proteome</keyword>